<protein>
    <submittedName>
        <fullName evidence="2">SIMPL domain-containing protein</fullName>
    </submittedName>
</protein>
<dbReference type="EMBL" id="RZGY01000001">
    <property type="protein sequence ID" value="RUQ86371.1"/>
    <property type="molecule type" value="Genomic_DNA"/>
</dbReference>
<proteinExistence type="predicted"/>
<dbReference type="OrthoDB" id="3724496at2"/>
<dbReference type="AlphaFoldDB" id="A0A2P8GZ15"/>
<dbReference type="Proteomes" id="UP000268291">
    <property type="component" value="Unassembled WGS sequence"/>
</dbReference>
<evidence type="ECO:0000313" key="1">
    <source>
        <dbReference type="EMBL" id="PSL39197.1"/>
    </source>
</evidence>
<dbReference type="Gene3D" id="3.30.110.170">
    <property type="entry name" value="Protein of unknown function (DUF541), domain 1"/>
    <property type="match status" value="1"/>
</dbReference>
<gene>
    <name evidence="1" type="ORF">CLV49_2831</name>
    <name evidence="2" type="ORF">ELQ93_05085</name>
</gene>
<organism evidence="1 3">
    <name type="scientific">Labedella gwakjiensis</name>
    <dbReference type="NCBI Taxonomy" id="390269"/>
    <lineage>
        <taxon>Bacteria</taxon>
        <taxon>Bacillati</taxon>
        <taxon>Actinomycetota</taxon>
        <taxon>Actinomycetes</taxon>
        <taxon>Micrococcales</taxon>
        <taxon>Microbacteriaceae</taxon>
        <taxon>Labedella</taxon>
    </lineage>
</organism>
<dbReference type="EMBL" id="PYAU01000001">
    <property type="protein sequence ID" value="PSL39197.1"/>
    <property type="molecule type" value="Genomic_DNA"/>
</dbReference>
<evidence type="ECO:0000313" key="3">
    <source>
        <dbReference type="Proteomes" id="UP000241203"/>
    </source>
</evidence>
<dbReference type="RefSeq" id="WP_106564099.1">
    <property type="nucleotide sequence ID" value="NZ_PYAU01000001.1"/>
</dbReference>
<evidence type="ECO:0000313" key="4">
    <source>
        <dbReference type="Proteomes" id="UP000268291"/>
    </source>
</evidence>
<dbReference type="Proteomes" id="UP000241203">
    <property type="component" value="Unassembled WGS sequence"/>
</dbReference>
<keyword evidence="4" id="KW-1185">Reference proteome</keyword>
<reference evidence="2 4" key="2">
    <citation type="submission" date="2018-12" db="EMBL/GenBank/DDBJ databases">
        <authorList>
            <person name="hu s."/>
            <person name="Xu Y."/>
            <person name="Xu B."/>
            <person name="Li F."/>
        </authorList>
    </citation>
    <scope>NUCLEOTIDE SEQUENCE [LARGE SCALE GENOMIC DNA]</scope>
    <source>
        <strain evidence="2 4">KSW2-17</strain>
    </source>
</reference>
<dbReference type="InterPro" id="IPR007497">
    <property type="entry name" value="SIMPL/DUF541"/>
</dbReference>
<reference evidence="1 3" key="1">
    <citation type="submission" date="2018-03" db="EMBL/GenBank/DDBJ databases">
        <title>Genomic Encyclopedia of Archaeal and Bacterial Type Strains, Phase II (KMG-II): from individual species to whole genera.</title>
        <authorList>
            <person name="Goeker M."/>
        </authorList>
    </citation>
    <scope>NUCLEOTIDE SEQUENCE [LARGE SCALE GENOMIC DNA]</scope>
    <source>
        <strain evidence="1 3">DSM 21548</strain>
    </source>
</reference>
<name>A0A2P8GZ15_9MICO</name>
<sequence length="223" mass="24026">MSETTITIEGGFDHHHPAERGTIRLTAGFQGGDRSAVIARTTQLQTAIAGELQQLHDPASGPVTWWSANRLRVWSERPWNNEGKQLPLVHHAAVTMEAKFRDFSRLADWAERLATLEGVTIGGVDWALTEVTRARLTADARHRAVLDATDKATGYARSLGLSSVHPVALADPGMLGDESRPSTSNDAVAMSRSMKAGADTGGLDLKPDDITIAARVHARFTAS</sequence>
<dbReference type="Gene3D" id="3.30.70.2970">
    <property type="entry name" value="Protein of unknown function (DUF541), domain 2"/>
    <property type="match status" value="1"/>
</dbReference>
<comment type="caution">
    <text evidence="1">The sequence shown here is derived from an EMBL/GenBank/DDBJ whole genome shotgun (WGS) entry which is preliminary data.</text>
</comment>
<accession>A0A2P8GZ15</accession>
<dbReference type="Pfam" id="PF04402">
    <property type="entry name" value="SIMPL"/>
    <property type="match status" value="1"/>
</dbReference>
<evidence type="ECO:0000313" key="2">
    <source>
        <dbReference type="EMBL" id="RUQ86371.1"/>
    </source>
</evidence>